<dbReference type="InterPro" id="IPR048318">
    <property type="entry name" value="ATG5_UblB"/>
</dbReference>
<sequence length="81" mass="9498">MDTVVKSEEQWKSIPIRFYYKGQIIRQLVKLQDTLQDVLVQLEIVPEKLLAHSVELELDTPIEWLAFNLSYADSFVHIVII</sequence>
<dbReference type="Pfam" id="PF04106">
    <property type="entry name" value="ATG5_UblB"/>
    <property type="match status" value="1"/>
</dbReference>
<organism evidence="2 3">
    <name type="scientific">Boothiomyces macroporosus</name>
    <dbReference type="NCBI Taxonomy" id="261099"/>
    <lineage>
        <taxon>Eukaryota</taxon>
        <taxon>Fungi</taxon>
        <taxon>Fungi incertae sedis</taxon>
        <taxon>Chytridiomycota</taxon>
        <taxon>Chytridiomycota incertae sedis</taxon>
        <taxon>Chytridiomycetes</taxon>
        <taxon>Rhizophydiales</taxon>
        <taxon>Terramycetaceae</taxon>
        <taxon>Boothiomyces</taxon>
    </lineage>
</organism>
<dbReference type="EMBL" id="JADGKB010000122">
    <property type="protein sequence ID" value="KAJ3253024.1"/>
    <property type="molecule type" value="Genomic_DNA"/>
</dbReference>
<name>A0AAD5Y5A5_9FUNG</name>
<evidence type="ECO:0000313" key="2">
    <source>
        <dbReference type="EMBL" id="KAJ3253024.1"/>
    </source>
</evidence>
<feature type="domain" description="Autophagy protein ATG5 UblB" evidence="1">
    <location>
        <begin position="13"/>
        <end position="80"/>
    </location>
</feature>
<comment type="caution">
    <text evidence="2">The sequence shown here is derived from an EMBL/GenBank/DDBJ whole genome shotgun (WGS) entry which is preliminary data.</text>
</comment>
<evidence type="ECO:0000313" key="3">
    <source>
        <dbReference type="Proteomes" id="UP001210925"/>
    </source>
</evidence>
<dbReference type="AlphaFoldDB" id="A0AAD5Y5A5"/>
<dbReference type="Proteomes" id="UP001210925">
    <property type="component" value="Unassembled WGS sequence"/>
</dbReference>
<dbReference type="Gene3D" id="3.10.20.90">
    <property type="entry name" value="Phosphatidylinositol 3-kinase Catalytic Subunit, Chain A, domain 1"/>
    <property type="match status" value="1"/>
</dbReference>
<proteinExistence type="predicted"/>
<accession>A0AAD5Y5A5</accession>
<gene>
    <name evidence="2" type="ORF">HK103_001034</name>
</gene>
<protein>
    <recommendedName>
        <fullName evidence="1">Autophagy protein ATG5 UblB domain-containing protein</fullName>
    </recommendedName>
</protein>
<evidence type="ECO:0000259" key="1">
    <source>
        <dbReference type="Pfam" id="PF04106"/>
    </source>
</evidence>
<reference evidence="2" key="1">
    <citation type="submission" date="2020-05" db="EMBL/GenBank/DDBJ databases">
        <title>Phylogenomic resolution of chytrid fungi.</title>
        <authorList>
            <person name="Stajich J.E."/>
            <person name="Amses K."/>
            <person name="Simmons R."/>
            <person name="Seto K."/>
            <person name="Myers J."/>
            <person name="Bonds A."/>
            <person name="Quandt C.A."/>
            <person name="Barry K."/>
            <person name="Liu P."/>
            <person name="Grigoriev I."/>
            <person name="Longcore J.E."/>
            <person name="James T.Y."/>
        </authorList>
    </citation>
    <scope>NUCLEOTIDE SEQUENCE</scope>
    <source>
        <strain evidence="2">PLAUS21</strain>
    </source>
</reference>
<keyword evidence="3" id="KW-1185">Reference proteome</keyword>